<feature type="region of interest" description="Disordered" evidence="1">
    <location>
        <begin position="757"/>
        <end position="788"/>
    </location>
</feature>
<evidence type="ECO:0000259" key="2">
    <source>
        <dbReference type="Pfam" id="PF02721"/>
    </source>
</evidence>
<dbReference type="Pfam" id="PF02721">
    <property type="entry name" value="DUF223"/>
    <property type="match status" value="1"/>
</dbReference>
<dbReference type="InterPro" id="IPR012340">
    <property type="entry name" value="NA-bd_OB-fold"/>
</dbReference>
<gene>
    <name evidence="3" type="ORF">HID58_079813</name>
</gene>
<dbReference type="Proteomes" id="UP000824890">
    <property type="component" value="Unassembled WGS sequence"/>
</dbReference>
<protein>
    <recommendedName>
        <fullName evidence="2">Replication protein A 70 kDa DNA-binding subunit B/D first OB fold domain-containing protein</fullName>
    </recommendedName>
</protein>
<dbReference type="Gene3D" id="2.40.50.140">
    <property type="entry name" value="Nucleic acid-binding proteins"/>
    <property type="match status" value="2"/>
</dbReference>
<comment type="caution">
    <text evidence="3">The sequence shown here is derived from an EMBL/GenBank/DDBJ whole genome shotgun (WGS) entry which is preliminary data.</text>
</comment>
<proteinExistence type="predicted"/>
<evidence type="ECO:0000313" key="3">
    <source>
        <dbReference type="EMBL" id="KAH0862602.1"/>
    </source>
</evidence>
<reference evidence="3 4" key="1">
    <citation type="submission" date="2021-05" db="EMBL/GenBank/DDBJ databases">
        <title>Genome Assembly of Synthetic Allotetraploid Brassica napus Reveals Homoeologous Exchanges between Subgenomes.</title>
        <authorList>
            <person name="Davis J.T."/>
        </authorList>
    </citation>
    <scope>NUCLEOTIDE SEQUENCE [LARGE SCALE GENOMIC DNA]</scope>
    <source>
        <strain evidence="4">cv. Da-Ae</strain>
        <tissue evidence="3">Seedling</tissue>
    </source>
</reference>
<evidence type="ECO:0000256" key="1">
    <source>
        <dbReference type="SAM" id="MobiDB-lite"/>
    </source>
</evidence>
<dbReference type="PANTHER" id="PTHR47165:SF4">
    <property type="entry name" value="OS03G0429900 PROTEIN"/>
    <property type="match status" value="1"/>
</dbReference>
<name>A0ABQ7Y4R1_BRANA</name>
<dbReference type="SUPFAM" id="SSF50249">
    <property type="entry name" value="Nucleic acid-binding proteins"/>
    <property type="match status" value="1"/>
</dbReference>
<dbReference type="InterPro" id="IPR003871">
    <property type="entry name" value="RFA1B/D_OB_1st"/>
</dbReference>
<keyword evidence="4" id="KW-1185">Reference proteome</keyword>
<feature type="domain" description="Replication protein A 70 kDa DNA-binding subunit B/D first OB fold" evidence="2">
    <location>
        <begin position="9"/>
        <end position="97"/>
    </location>
</feature>
<evidence type="ECO:0000313" key="4">
    <source>
        <dbReference type="Proteomes" id="UP000824890"/>
    </source>
</evidence>
<dbReference type="CDD" id="cd04480">
    <property type="entry name" value="RPA1_DBD_A_like"/>
    <property type="match status" value="1"/>
</dbReference>
<sequence>MAADRCSNTVKVRLLRLWEARNINKGGELMSVDMLLIDENSTVVHGSVSALLQLRFRPRMTEGSVYTLSGFDVTRSSPKYRLSDAPVAIRFNDGTLFEKLAMIAQTIPTEHFRFRPYDQILELANTGRQLPDIMGEFCAIRSTITDRIPGLSADTTVCVSIFDSLALAFHSKLDGYGREPRFVVVTAVNPKLVSGKLYLNGTSAAPFTCYYPCKLPSGDTDQSGSSSKVVHAQKIEPMTIIEFLCTAKMTEIHLDEGWCYIGCSTCSKKLIREETSFKCVPCNETNAVAKVSCDSLHGTGAAAFLGFDEEVASLTHVLASDAAQIVGIATNGQVDIDLPRSLANLVGSTYTFQLRLKDFNFGPNHRTFTISHIFPARDLAPKPNFSEGGEVTDQALPQSVAPGSDVRAGITNNVADQLTEADGARLAHEAVASGEDAGEATARKKARFLPLASLSLVTPPEPPDPPDVPAVVALLRCLNTSSSLFPLAMTQNPDLDFLSLTHESRGRDVPFLLFGVSSAVCGCLFSIPSTQAFTQISTLKPPSRMATKNGGGGGSPVSASDTSLTYGFLSPVIYRFVFGCVDWPSISSCFDLPTTPSCKLFVWVTLELRYRTLVGDIPMDLVLLGSTFATSSRIYIALARSSAVCSSCTGSMTDVGVGLVYLSSLWQVEEKFIVIFRPWNMDVAGYGFPLVPQLNQSSFLIFPPIWSELDEHVSLVLQGSSSHRMLSAYGAVCVVLRVTLDAIFEEAYDIVSPVPETDKGPLRRSRRTESVPLLSTSSSSTATKRSRKKKVSRSETLIYTYLYILTTSSSYLLSVSSVSDERQPWLKEQFLPLTPPTLLGCRRDVDRIKGIAPLILRLIYQVRSNVLALTFSEAITFSETNGRLARQNRRNIRARKRNNALQQEIQHNADTILAKDSSGSADGETNQQESSHYKKIISVYEWKPTREVPAPSCKQVGVSDMPGLSDHLHKSISDAAYPDFVKNYLNRTYLPERAILAPTNASAHEINSYLLSKTMNPMLTFHRYQHLMVKAINSDIPAAHYTEGIKQFFTYDNRTIWLLHLKKSAEGSYDNGAYLYSILMSCMETLKKNNQPLLNCHKNDKDNICPSCFHYKMMRKFIGFVRQNI</sequence>
<accession>A0ABQ7Y4R1</accession>
<dbReference type="PANTHER" id="PTHR47165">
    <property type="entry name" value="OS03G0429900 PROTEIN"/>
    <property type="match status" value="1"/>
</dbReference>
<dbReference type="EMBL" id="JAGKQM010000018">
    <property type="protein sequence ID" value="KAH0862602.1"/>
    <property type="molecule type" value="Genomic_DNA"/>
</dbReference>
<organism evidence="3 4">
    <name type="scientific">Brassica napus</name>
    <name type="common">Rape</name>
    <dbReference type="NCBI Taxonomy" id="3708"/>
    <lineage>
        <taxon>Eukaryota</taxon>
        <taxon>Viridiplantae</taxon>
        <taxon>Streptophyta</taxon>
        <taxon>Embryophyta</taxon>
        <taxon>Tracheophyta</taxon>
        <taxon>Spermatophyta</taxon>
        <taxon>Magnoliopsida</taxon>
        <taxon>eudicotyledons</taxon>
        <taxon>Gunneridae</taxon>
        <taxon>Pentapetalae</taxon>
        <taxon>rosids</taxon>
        <taxon>malvids</taxon>
        <taxon>Brassicales</taxon>
        <taxon>Brassicaceae</taxon>
        <taxon>Brassiceae</taxon>
        <taxon>Brassica</taxon>
    </lineage>
</organism>